<evidence type="ECO:0000256" key="3">
    <source>
        <dbReference type="ARBA" id="ARBA00022574"/>
    </source>
</evidence>
<evidence type="ECO:0000259" key="10">
    <source>
        <dbReference type="Pfam" id="PF23145"/>
    </source>
</evidence>
<dbReference type="InterPro" id="IPR001680">
    <property type="entry name" value="WD40_rpt"/>
</dbReference>
<dbReference type="eggNOG" id="KOG2041">
    <property type="taxonomic scope" value="Eukaryota"/>
</dbReference>
<keyword evidence="5" id="KW-0970">Cilium biogenesis/degradation</keyword>
<dbReference type="GO" id="GO:0035721">
    <property type="term" value="P:intraciliary retrograde transport"/>
    <property type="evidence" value="ECO:0007669"/>
    <property type="project" value="TreeGrafter"/>
</dbReference>
<dbReference type="Pfam" id="PF23145">
    <property type="entry name" value="Zf_2nd_IFT121"/>
    <property type="match status" value="1"/>
</dbReference>
<dbReference type="InterPro" id="IPR056159">
    <property type="entry name" value="Beta-prop_IFT121_TULP_N"/>
</dbReference>
<dbReference type="AlphaFoldDB" id="B4IYM6"/>
<dbReference type="EMBL" id="CH916366">
    <property type="protein sequence ID" value="EDV95536.1"/>
    <property type="molecule type" value="Genomic_DNA"/>
</dbReference>
<dbReference type="Pfam" id="PF25170">
    <property type="entry name" value="TPR_WDR35"/>
    <property type="match status" value="1"/>
</dbReference>
<keyword evidence="7" id="KW-0206">Cytoskeleton</keyword>
<evidence type="ECO:0000256" key="4">
    <source>
        <dbReference type="ARBA" id="ARBA00022737"/>
    </source>
</evidence>
<name>B4IYM6_DROGR</name>
<dbReference type="InterPro" id="IPR057979">
    <property type="entry name" value="TPR_IFT121"/>
</dbReference>
<gene>
    <name evidence="15" type="primary">Dgri\GH15725</name>
    <name evidence="15" type="ORF">Dgri_GH15725</name>
</gene>
<dbReference type="Gene3D" id="2.130.10.10">
    <property type="entry name" value="YVTN repeat-like/Quinoprotein amine dehydrogenase"/>
    <property type="match status" value="2"/>
</dbReference>
<feature type="domain" description="IFT80/172/WDR35 TPR" evidence="11">
    <location>
        <begin position="712"/>
        <end position="800"/>
    </location>
</feature>
<dbReference type="STRING" id="7222.B4IYM6"/>
<keyword evidence="4" id="KW-0677">Repeat</keyword>
<dbReference type="InterPro" id="IPR056170">
    <property type="entry name" value="Znf_IFT121-like"/>
</dbReference>
<dbReference type="InterPro" id="IPR011990">
    <property type="entry name" value="TPR-like_helical_dom_sf"/>
</dbReference>
<evidence type="ECO:0000259" key="11">
    <source>
        <dbReference type="Pfam" id="PF23387"/>
    </source>
</evidence>
<dbReference type="PROSITE" id="PS50082">
    <property type="entry name" value="WD_REPEATS_2"/>
    <property type="match status" value="1"/>
</dbReference>
<dbReference type="GO" id="GO:0090263">
    <property type="term" value="P:positive regulation of canonical Wnt signaling pathway"/>
    <property type="evidence" value="ECO:0007669"/>
    <property type="project" value="EnsemblMetazoa"/>
</dbReference>
<feature type="domain" description="IFT121 second beta-propeller" evidence="12">
    <location>
        <begin position="347"/>
        <end position="680"/>
    </location>
</feature>
<protein>
    <submittedName>
        <fullName evidence="15">GH15725</fullName>
    </submittedName>
</protein>
<dbReference type="Pfam" id="PF24797">
    <property type="entry name" value="Beta-prop_WDR35_TULP_N"/>
    <property type="match status" value="1"/>
</dbReference>
<dbReference type="PhylomeDB" id="B4IYM6"/>
<dbReference type="GO" id="GO:0061512">
    <property type="term" value="P:protein localization to cilium"/>
    <property type="evidence" value="ECO:0007669"/>
    <property type="project" value="TreeGrafter"/>
</dbReference>
<dbReference type="InterPro" id="IPR057361">
    <property type="entry name" value="TPR_WDR35"/>
</dbReference>
<feature type="domain" description="IFT121-like zinc finger" evidence="10">
    <location>
        <begin position="1158"/>
        <end position="1201"/>
    </location>
</feature>
<dbReference type="PIRSF" id="PIRSF037536">
    <property type="entry name" value="WD_repeat_p35"/>
    <property type="match status" value="1"/>
</dbReference>
<dbReference type="Gene3D" id="1.25.40.470">
    <property type="match status" value="1"/>
</dbReference>
<keyword evidence="2" id="KW-0963">Cytoplasm</keyword>
<dbReference type="KEGG" id="dgr:6557834"/>
<dbReference type="PANTHER" id="PTHR12764:SF5">
    <property type="entry name" value="LD29485P"/>
    <property type="match status" value="1"/>
</dbReference>
<dbReference type="Pfam" id="PF23390">
    <property type="entry name" value="Beta-prop_WDR35_2nd"/>
    <property type="match status" value="1"/>
</dbReference>
<dbReference type="PANTHER" id="PTHR12764">
    <property type="entry name" value="WD REPEAT DOMAIN-RELATED"/>
    <property type="match status" value="1"/>
</dbReference>
<evidence type="ECO:0000256" key="7">
    <source>
        <dbReference type="ARBA" id="ARBA00023212"/>
    </source>
</evidence>
<dbReference type="OMA" id="VWAMCWA"/>
<evidence type="ECO:0000256" key="8">
    <source>
        <dbReference type="ARBA" id="ARBA00023273"/>
    </source>
</evidence>
<dbReference type="Pfam" id="PF23387">
    <property type="entry name" value="TPR_IFT80_172"/>
    <property type="match status" value="1"/>
</dbReference>
<dbReference type="SUPFAM" id="SSF50978">
    <property type="entry name" value="WD40 repeat-like"/>
    <property type="match status" value="2"/>
</dbReference>
<sequence>MFVYLSKKIAIPNNVKLNCIAWNKEEGYIAVAGTEGLLKVLKLDQAANNGQSKGGLAAVSNLSMNQTLDGHKESVKVVTWNDAQHKLTSSDVDGVIMVWMLYKGAWYEEMTNDRKKSTVAGMSWTSDGAKICIVYEDGAIIVGSVDGNRLFGKELKNTHLTGVQWSPDNRLILFALANGECHLYDNQGNFAMKLNIKCITLGSGASSMGRVQRIASISWFSSHLAPGNRNRPVLAICFENGMVQIMRNENDDAPAIFDTGMRNVDSKWNHNGSVLAICGTSLEAAVATPQRETNQVCFYSPLGRLYRTLKVPGSEITSVSWEGKSLRIAMAVDSFIYFANIRPEYIWCYFEKTVVFLNSSSSGNSGNSGSPMNVITFWNTVSNQSFLKEVEPTICLSASAEHCVLGVECISSNIKEIALSTLEGRSSSDKDVRVYQLLLCNSIGTTVDSKYTDIKPRFVGINSGYVAIASHEEILIWHYHTPKSSSNLHGVKARKEKRFHIDDAPTGVDLAKDLLAGQEQRSVNDPICALTLSEKLLLIARESGVINEYSVGNVSLRNRHTQHAKIHKMAINCNSTRAALIDHVGVMTLLELDDNRETQLNFSRVERKDVWAVSWAKDNPLLLALMEKTRMYIFRGNDPEEPISCSGYICTFEDLEITSVLLDDIISIGELQNASHLIQLRVKSLRDTDDLLEHVGLDDAKQFIEDNPHPRLWRLLAESALKQLELETAENAFVRCANYPGIKLIKRLRNINTQILQRAEIAAFYGEFDEAEKLYMDADRRDLAIDLRMTLCDWFRVVQLYRMGGAGVSDQQMETAWREIGHHFAQLKAWESAKEYYEKSHYLEGYIEALYHLEQFDELEKCVDKLPEKSALLNKLAEMLVSVGMCSEAVQAYLKLGDAKAAVNACVNLRQWGQAVELAQQYQMPEVNVLLGKHAAQLLNEGRLPESIELQRKAGKHLDAARLLAQLAEQEVERRAPLLRIKKIYILAALLAEDHLKALQLESPQQLDYARDRNTLLDSISLEDAACIERLWHCAEAYHYMLLAQRQLRFGIMHSAVITSLRLRDYDDVLPVEDIYGLLALASCADRSFDTCSRAFMKLESLDTLPEKSQQEYEELAVSIFSKNEPQDHKVDTVACYGCSLKVPDNLPSCMECGARFPGCVSSGKPITQPTSNIWICSTCHHCASPMEITRHRTCPLCHSLIVSVN</sequence>
<evidence type="ECO:0000313" key="16">
    <source>
        <dbReference type="Proteomes" id="UP000001070"/>
    </source>
</evidence>
<comment type="subcellular location">
    <subcellularLocation>
        <location evidence="1">Cytoplasm</location>
        <location evidence="1">Cytoskeleton</location>
        <location evidence="1">Cilium basal body</location>
    </subcellularLocation>
</comment>
<evidence type="ECO:0000313" key="15">
    <source>
        <dbReference type="EMBL" id="EDV95536.1"/>
    </source>
</evidence>
<dbReference type="GO" id="GO:0030991">
    <property type="term" value="C:intraciliary transport particle A"/>
    <property type="evidence" value="ECO:0007669"/>
    <property type="project" value="TreeGrafter"/>
</dbReference>
<dbReference type="PROSITE" id="PS50294">
    <property type="entry name" value="WD_REPEATS_REGION"/>
    <property type="match status" value="1"/>
</dbReference>
<proteinExistence type="predicted"/>
<organism evidence="16">
    <name type="scientific">Drosophila grimshawi</name>
    <name type="common">Hawaiian fruit fly</name>
    <name type="synonym">Idiomyia grimshawi</name>
    <dbReference type="NCBI Taxonomy" id="7222"/>
    <lineage>
        <taxon>Eukaryota</taxon>
        <taxon>Metazoa</taxon>
        <taxon>Ecdysozoa</taxon>
        <taxon>Arthropoda</taxon>
        <taxon>Hexapoda</taxon>
        <taxon>Insecta</taxon>
        <taxon>Pterygota</taxon>
        <taxon>Neoptera</taxon>
        <taxon>Endopterygota</taxon>
        <taxon>Diptera</taxon>
        <taxon>Brachycera</taxon>
        <taxon>Muscomorpha</taxon>
        <taxon>Ephydroidea</taxon>
        <taxon>Drosophilidae</taxon>
        <taxon>Drosophila</taxon>
        <taxon>Hawaiian Drosophila</taxon>
    </lineage>
</organism>
<feature type="domain" description="IFT121/TULP4 N-terminal" evidence="13">
    <location>
        <begin position="1"/>
        <end position="342"/>
    </location>
</feature>
<dbReference type="InParanoid" id="B4IYM6"/>
<keyword evidence="8" id="KW-0966">Cell projection</keyword>
<dbReference type="FunFam" id="1.25.40.470:FF:000004">
    <property type="entry name" value="WD repeat-containing protein 35"/>
    <property type="match status" value="1"/>
</dbReference>
<dbReference type="InterPro" id="IPR056158">
    <property type="entry name" value="Beta-prop_IFT121_2nd"/>
</dbReference>
<dbReference type="InterPro" id="IPR039857">
    <property type="entry name" value="Ift122/121"/>
</dbReference>
<dbReference type="InterPro" id="IPR015943">
    <property type="entry name" value="WD40/YVTN_repeat-like_dom_sf"/>
</dbReference>
<dbReference type="OrthoDB" id="10260567at2759"/>
<evidence type="ECO:0000256" key="9">
    <source>
        <dbReference type="PROSITE-ProRule" id="PRU00221"/>
    </source>
</evidence>
<dbReference type="FunCoup" id="B4IYM6">
    <property type="interactions" value="65"/>
</dbReference>
<feature type="repeat" description="WD" evidence="9">
    <location>
        <begin position="68"/>
        <end position="99"/>
    </location>
</feature>
<dbReference type="InterPro" id="IPR017233">
    <property type="entry name" value="WDR35"/>
</dbReference>
<reference evidence="15 16" key="1">
    <citation type="journal article" date="2007" name="Nature">
        <title>Evolution of genes and genomes on the Drosophila phylogeny.</title>
        <authorList>
            <consortium name="Drosophila 12 Genomes Consortium"/>
            <person name="Clark A.G."/>
            <person name="Eisen M.B."/>
            <person name="Smith D.R."/>
            <person name="Bergman C.M."/>
            <person name="Oliver B."/>
            <person name="Markow T.A."/>
            <person name="Kaufman T.C."/>
            <person name="Kellis M."/>
            <person name="Gelbart W."/>
            <person name="Iyer V.N."/>
            <person name="Pollard D.A."/>
            <person name="Sackton T.B."/>
            <person name="Larracuente A.M."/>
            <person name="Singh N.D."/>
            <person name="Abad J.P."/>
            <person name="Abt D.N."/>
            <person name="Adryan B."/>
            <person name="Aguade M."/>
            <person name="Akashi H."/>
            <person name="Anderson W.W."/>
            <person name="Aquadro C.F."/>
            <person name="Ardell D.H."/>
            <person name="Arguello R."/>
            <person name="Artieri C.G."/>
            <person name="Barbash D.A."/>
            <person name="Barker D."/>
            <person name="Barsanti P."/>
            <person name="Batterham P."/>
            <person name="Batzoglou S."/>
            <person name="Begun D."/>
            <person name="Bhutkar A."/>
            <person name="Blanco E."/>
            <person name="Bosak S.A."/>
            <person name="Bradley R.K."/>
            <person name="Brand A.D."/>
            <person name="Brent M.R."/>
            <person name="Brooks A.N."/>
            <person name="Brown R.H."/>
            <person name="Butlin R.K."/>
            <person name="Caggese C."/>
            <person name="Calvi B.R."/>
            <person name="Bernardo de Carvalho A."/>
            <person name="Caspi A."/>
            <person name="Castrezana S."/>
            <person name="Celniker S.E."/>
            <person name="Chang J.L."/>
            <person name="Chapple C."/>
            <person name="Chatterji S."/>
            <person name="Chinwalla A."/>
            <person name="Civetta A."/>
            <person name="Clifton S.W."/>
            <person name="Comeron J.M."/>
            <person name="Costello J.C."/>
            <person name="Coyne J.A."/>
            <person name="Daub J."/>
            <person name="David R.G."/>
            <person name="Delcher A.L."/>
            <person name="Delehaunty K."/>
            <person name="Do C.B."/>
            <person name="Ebling H."/>
            <person name="Edwards K."/>
            <person name="Eickbush T."/>
            <person name="Evans J.D."/>
            <person name="Filipski A."/>
            <person name="Findeiss S."/>
            <person name="Freyhult E."/>
            <person name="Fulton L."/>
            <person name="Fulton R."/>
            <person name="Garcia A.C."/>
            <person name="Gardiner A."/>
            <person name="Garfield D.A."/>
            <person name="Garvin B.E."/>
            <person name="Gibson G."/>
            <person name="Gilbert D."/>
            <person name="Gnerre S."/>
            <person name="Godfrey J."/>
            <person name="Good R."/>
            <person name="Gotea V."/>
            <person name="Gravely B."/>
            <person name="Greenberg A.J."/>
            <person name="Griffiths-Jones S."/>
            <person name="Gross S."/>
            <person name="Guigo R."/>
            <person name="Gustafson E.A."/>
            <person name="Haerty W."/>
            <person name="Hahn M.W."/>
            <person name="Halligan D.L."/>
            <person name="Halpern A.L."/>
            <person name="Halter G.M."/>
            <person name="Han M.V."/>
            <person name="Heger A."/>
            <person name="Hillier L."/>
            <person name="Hinrichs A.S."/>
            <person name="Holmes I."/>
            <person name="Hoskins R.A."/>
            <person name="Hubisz M.J."/>
            <person name="Hultmark D."/>
            <person name="Huntley M.A."/>
            <person name="Jaffe D.B."/>
            <person name="Jagadeeshan S."/>
            <person name="Jeck W.R."/>
            <person name="Johnson J."/>
            <person name="Jones C.D."/>
            <person name="Jordan W.C."/>
            <person name="Karpen G.H."/>
            <person name="Kataoka E."/>
            <person name="Keightley P.D."/>
            <person name="Kheradpour P."/>
            <person name="Kirkness E.F."/>
            <person name="Koerich L.B."/>
            <person name="Kristiansen K."/>
            <person name="Kudrna D."/>
            <person name="Kulathinal R.J."/>
            <person name="Kumar S."/>
            <person name="Kwok R."/>
            <person name="Lander E."/>
            <person name="Langley C.H."/>
            <person name="Lapoint R."/>
            <person name="Lazzaro B.P."/>
            <person name="Lee S.J."/>
            <person name="Levesque L."/>
            <person name="Li R."/>
            <person name="Lin C.F."/>
            <person name="Lin M.F."/>
            <person name="Lindblad-Toh K."/>
            <person name="Llopart A."/>
            <person name="Long M."/>
            <person name="Low L."/>
            <person name="Lozovsky E."/>
            <person name="Lu J."/>
            <person name="Luo M."/>
            <person name="Machado C.A."/>
            <person name="Makalowski W."/>
            <person name="Marzo M."/>
            <person name="Matsuda M."/>
            <person name="Matzkin L."/>
            <person name="McAllister B."/>
            <person name="McBride C.S."/>
            <person name="McKernan B."/>
            <person name="McKernan K."/>
            <person name="Mendez-Lago M."/>
            <person name="Minx P."/>
            <person name="Mollenhauer M.U."/>
            <person name="Montooth K."/>
            <person name="Mount S.M."/>
            <person name="Mu X."/>
            <person name="Myers E."/>
            <person name="Negre B."/>
            <person name="Newfeld S."/>
            <person name="Nielsen R."/>
            <person name="Noor M.A."/>
            <person name="O'Grady P."/>
            <person name="Pachter L."/>
            <person name="Papaceit M."/>
            <person name="Parisi M.J."/>
            <person name="Parisi M."/>
            <person name="Parts L."/>
            <person name="Pedersen J.S."/>
            <person name="Pesole G."/>
            <person name="Phillippy A.M."/>
            <person name="Ponting C.P."/>
            <person name="Pop M."/>
            <person name="Porcelli D."/>
            <person name="Powell J.R."/>
            <person name="Prohaska S."/>
            <person name="Pruitt K."/>
            <person name="Puig M."/>
            <person name="Quesneville H."/>
            <person name="Ram K.R."/>
            <person name="Rand D."/>
            <person name="Rasmussen M.D."/>
            <person name="Reed L.K."/>
            <person name="Reenan R."/>
            <person name="Reily A."/>
            <person name="Remington K.A."/>
            <person name="Rieger T.T."/>
            <person name="Ritchie M.G."/>
            <person name="Robin C."/>
            <person name="Rogers Y.H."/>
            <person name="Rohde C."/>
            <person name="Rozas J."/>
            <person name="Rubenfield M.J."/>
            <person name="Ruiz A."/>
            <person name="Russo S."/>
            <person name="Salzberg S.L."/>
            <person name="Sanchez-Gracia A."/>
            <person name="Saranga D.J."/>
            <person name="Sato H."/>
            <person name="Schaeffer S.W."/>
            <person name="Schatz M.C."/>
            <person name="Schlenke T."/>
            <person name="Schwartz R."/>
            <person name="Segarra C."/>
            <person name="Singh R.S."/>
            <person name="Sirot L."/>
            <person name="Sirota M."/>
            <person name="Sisneros N.B."/>
            <person name="Smith C.D."/>
            <person name="Smith T.F."/>
            <person name="Spieth J."/>
            <person name="Stage D.E."/>
            <person name="Stark A."/>
            <person name="Stephan W."/>
            <person name="Strausberg R.L."/>
            <person name="Strempel S."/>
            <person name="Sturgill D."/>
            <person name="Sutton G."/>
            <person name="Sutton G.G."/>
            <person name="Tao W."/>
            <person name="Teichmann S."/>
            <person name="Tobari Y.N."/>
            <person name="Tomimura Y."/>
            <person name="Tsolas J.M."/>
            <person name="Valente V.L."/>
            <person name="Venter E."/>
            <person name="Venter J.C."/>
            <person name="Vicario S."/>
            <person name="Vieira F.G."/>
            <person name="Vilella A.J."/>
            <person name="Villasante A."/>
            <person name="Walenz B."/>
            <person name="Wang J."/>
            <person name="Wasserman M."/>
            <person name="Watts T."/>
            <person name="Wilson D."/>
            <person name="Wilson R.K."/>
            <person name="Wing R.A."/>
            <person name="Wolfner M.F."/>
            <person name="Wong A."/>
            <person name="Wong G.K."/>
            <person name="Wu C.I."/>
            <person name="Wu G."/>
            <person name="Yamamoto D."/>
            <person name="Yang H.P."/>
            <person name="Yang S.P."/>
            <person name="Yorke J.A."/>
            <person name="Yoshida K."/>
            <person name="Zdobnov E."/>
            <person name="Zhang P."/>
            <person name="Zhang Y."/>
            <person name="Zimin A.V."/>
            <person name="Baldwin J."/>
            <person name="Abdouelleil A."/>
            <person name="Abdulkadir J."/>
            <person name="Abebe A."/>
            <person name="Abera B."/>
            <person name="Abreu J."/>
            <person name="Acer S.C."/>
            <person name="Aftuck L."/>
            <person name="Alexander A."/>
            <person name="An P."/>
            <person name="Anderson E."/>
            <person name="Anderson S."/>
            <person name="Arachi H."/>
            <person name="Azer M."/>
            <person name="Bachantsang P."/>
            <person name="Barry A."/>
            <person name="Bayul T."/>
            <person name="Berlin A."/>
            <person name="Bessette D."/>
            <person name="Bloom T."/>
            <person name="Blye J."/>
            <person name="Boguslavskiy L."/>
            <person name="Bonnet C."/>
            <person name="Boukhgalter B."/>
            <person name="Bourzgui I."/>
            <person name="Brown A."/>
            <person name="Cahill P."/>
            <person name="Channer S."/>
            <person name="Cheshatsang Y."/>
            <person name="Chuda L."/>
            <person name="Citroen M."/>
            <person name="Collymore A."/>
            <person name="Cooke P."/>
            <person name="Costello M."/>
            <person name="D'Aco K."/>
            <person name="Daza R."/>
            <person name="De Haan G."/>
            <person name="DeGray S."/>
            <person name="DeMaso C."/>
            <person name="Dhargay N."/>
            <person name="Dooley K."/>
            <person name="Dooley E."/>
            <person name="Doricent M."/>
            <person name="Dorje P."/>
            <person name="Dorjee K."/>
            <person name="Dupes A."/>
            <person name="Elong R."/>
            <person name="Falk J."/>
            <person name="Farina A."/>
            <person name="Faro S."/>
            <person name="Ferguson D."/>
            <person name="Fisher S."/>
            <person name="Foley C.D."/>
            <person name="Franke A."/>
            <person name="Friedrich D."/>
            <person name="Gadbois L."/>
            <person name="Gearin G."/>
            <person name="Gearin C.R."/>
            <person name="Giannoukos G."/>
            <person name="Goode T."/>
            <person name="Graham J."/>
            <person name="Grandbois E."/>
            <person name="Grewal S."/>
            <person name="Gyaltsen K."/>
            <person name="Hafez N."/>
            <person name="Hagos B."/>
            <person name="Hall J."/>
            <person name="Henson C."/>
            <person name="Hollinger A."/>
            <person name="Honan T."/>
            <person name="Huard M.D."/>
            <person name="Hughes L."/>
            <person name="Hurhula B."/>
            <person name="Husby M.E."/>
            <person name="Kamat A."/>
            <person name="Kanga B."/>
            <person name="Kashin S."/>
            <person name="Khazanovich D."/>
            <person name="Kisner P."/>
            <person name="Lance K."/>
            <person name="Lara M."/>
            <person name="Lee W."/>
            <person name="Lennon N."/>
            <person name="Letendre F."/>
            <person name="LeVine R."/>
            <person name="Lipovsky A."/>
            <person name="Liu X."/>
            <person name="Liu J."/>
            <person name="Liu S."/>
            <person name="Lokyitsang T."/>
            <person name="Lokyitsang Y."/>
            <person name="Lubonja R."/>
            <person name="Lui A."/>
            <person name="MacDonald P."/>
            <person name="Magnisalis V."/>
            <person name="Maru K."/>
            <person name="Matthews C."/>
            <person name="McCusker W."/>
            <person name="McDonough S."/>
            <person name="Mehta T."/>
            <person name="Meldrim J."/>
            <person name="Meneus L."/>
            <person name="Mihai O."/>
            <person name="Mihalev A."/>
            <person name="Mihova T."/>
            <person name="Mittelman R."/>
            <person name="Mlenga V."/>
            <person name="Montmayeur A."/>
            <person name="Mulrain L."/>
            <person name="Navidi A."/>
            <person name="Naylor J."/>
            <person name="Negash T."/>
            <person name="Nguyen T."/>
            <person name="Nguyen N."/>
            <person name="Nicol R."/>
            <person name="Norbu C."/>
            <person name="Norbu N."/>
            <person name="Novod N."/>
            <person name="O'Neill B."/>
            <person name="Osman S."/>
            <person name="Markiewicz E."/>
            <person name="Oyono O.L."/>
            <person name="Patti C."/>
            <person name="Phunkhang P."/>
            <person name="Pierre F."/>
            <person name="Priest M."/>
            <person name="Raghuraman S."/>
            <person name="Rege F."/>
            <person name="Reyes R."/>
            <person name="Rise C."/>
            <person name="Rogov P."/>
            <person name="Ross K."/>
            <person name="Ryan E."/>
            <person name="Settipalli S."/>
            <person name="Shea T."/>
            <person name="Sherpa N."/>
            <person name="Shi L."/>
            <person name="Shih D."/>
            <person name="Sparrow T."/>
            <person name="Spaulding J."/>
            <person name="Stalker J."/>
            <person name="Stange-Thomann N."/>
            <person name="Stavropoulos S."/>
            <person name="Stone C."/>
            <person name="Strader C."/>
            <person name="Tesfaye S."/>
            <person name="Thomson T."/>
            <person name="Thoulutsang Y."/>
            <person name="Thoulutsang D."/>
            <person name="Topham K."/>
            <person name="Topping I."/>
            <person name="Tsamla T."/>
            <person name="Vassiliev H."/>
            <person name="Vo A."/>
            <person name="Wangchuk T."/>
            <person name="Wangdi T."/>
            <person name="Weiand M."/>
            <person name="Wilkinson J."/>
            <person name="Wilson A."/>
            <person name="Yadav S."/>
            <person name="Young G."/>
            <person name="Yu Q."/>
            <person name="Zembek L."/>
            <person name="Zhong D."/>
            <person name="Zimmer A."/>
            <person name="Zwirko Z."/>
            <person name="Jaffe D.B."/>
            <person name="Alvarez P."/>
            <person name="Brockman W."/>
            <person name="Butler J."/>
            <person name="Chin C."/>
            <person name="Gnerre S."/>
            <person name="Grabherr M."/>
            <person name="Kleber M."/>
            <person name="Mauceli E."/>
            <person name="MacCallum I."/>
        </authorList>
    </citation>
    <scope>NUCLEOTIDE SEQUENCE [LARGE SCALE GENOMIC DNA]</scope>
    <source>
        <strain evidence="16">Tucson 15287-2541.00</strain>
    </source>
</reference>
<dbReference type="InterPro" id="IPR056157">
    <property type="entry name" value="TPR_IFT80_172_dom"/>
</dbReference>
<evidence type="ECO:0000256" key="5">
    <source>
        <dbReference type="ARBA" id="ARBA00022794"/>
    </source>
</evidence>
<dbReference type="HOGENOM" id="CLU_004048_1_0_1"/>
<evidence type="ECO:0000256" key="6">
    <source>
        <dbReference type="ARBA" id="ARBA00023069"/>
    </source>
</evidence>
<evidence type="ECO:0000256" key="1">
    <source>
        <dbReference type="ARBA" id="ARBA00004120"/>
    </source>
</evidence>
<feature type="domain" description="IFT121-like TPR repeats" evidence="14">
    <location>
        <begin position="1030"/>
        <end position="1128"/>
    </location>
</feature>
<dbReference type="InterPro" id="IPR036322">
    <property type="entry name" value="WD40_repeat_dom_sf"/>
</dbReference>
<keyword evidence="16" id="KW-1185">Reference proteome</keyword>
<accession>B4IYM6</accession>
<keyword evidence="3 9" id="KW-0853">WD repeat</keyword>
<dbReference type="GO" id="GO:1905515">
    <property type="term" value="P:non-motile cilium assembly"/>
    <property type="evidence" value="ECO:0007669"/>
    <property type="project" value="TreeGrafter"/>
</dbReference>
<dbReference type="SUPFAM" id="SSF48452">
    <property type="entry name" value="TPR-like"/>
    <property type="match status" value="1"/>
</dbReference>
<evidence type="ECO:0000259" key="13">
    <source>
        <dbReference type="Pfam" id="PF24797"/>
    </source>
</evidence>
<dbReference type="Proteomes" id="UP000001070">
    <property type="component" value="Unassembled WGS sequence"/>
</dbReference>
<evidence type="ECO:0000259" key="14">
    <source>
        <dbReference type="Pfam" id="PF25768"/>
    </source>
</evidence>
<keyword evidence="6" id="KW-0969">Cilium</keyword>
<dbReference type="SMART" id="SM00320">
    <property type="entry name" value="WD40"/>
    <property type="match status" value="4"/>
</dbReference>
<dbReference type="GO" id="GO:0097730">
    <property type="term" value="C:non-motile cilium"/>
    <property type="evidence" value="ECO:0007669"/>
    <property type="project" value="EnsemblMetazoa"/>
</dbReference>
<evidence type="ECO:0000256" key="2">
    <source>
        <dbReference type="ARBA" id="ARBA00022490"/>
    </source>
</evidence>
<evidence type="ECO:0000259" key="12">
    <source>
        <dbReference type="Pfam" id="PF23390"/>
    </source>
</evidence>
<dbReference type="Pfam" id="PF25768">
    <property type="entry name" value="TPR_IFT121"/>
    <property type="match status" value="1"/>
</dbReference>